<feature type="transmembrane region" description="Helical" evidence="1">
    <location>
        <begin position="6"/>
        <end position="33"/>
    </location>
</feature>
<reference evidence="2 3" key="1">
    <citation type="submission" date="2016-11" db="EMBL/GenBank/DDBJ databases">
        <authorList>
            <person name="Jaros S."/>
            <person name="Januszkiewicz K."/>
            <person name="Wedrychowicz H."/>
        </authorList>
    </citation>
    <scope>NUCLEOTIDE SEQUENCE [LARGE SCALE GENOMIC DNA]</scope>
    <source>
        <strain evidence="2 3">DSM 22807</strain>
    </source>
</reference>
<evidence type="ECO:0000313" key="3">
    <source>
        <dbReference type="Proteomes" id="UP000184232"/>
    </source>
</evidence>
<dbReference type="STRING" id="683124.SAMN05444337_0058"/>
<gene>
    <name evidence="2" type="ORF">SAMN05444337_0058</name>
</gene>
<feature type="transmembrane region" description="Helical" evidence="1">
    <location>
        <begin position="45"/>
        <end position="66"/>
    </location>
</feature>
<keyword evidence="3" id="KW-1185">Reference proteome</keyword>
<organism evidence="2 3">
    <name type="scientific">Flavobacterium haoranii</name>
    <dbReference type="NCBI Taxonomy" id="683124"/>
    <lineage>
        <taxon>Bacteria</taxon>
        <taxon>Pseudomonadati</taxon>
        <taxon>Bacteroidota</taxon>
        <taxon>Flavobacteriia</taxon>
        <taxon>Flavobacteriales</taxon>
        <taxon>Flavobacteriaceae</taxon>
        <taxon>Flavobacterium</taxon>
    </lineage>
</organism>
<dbReference type="EMBL" id="FQZH01000001">
    <property type="protein sequence ID" value="SHI46270.1"/>
    <property type="molecule type" value="Genomic_DNA"/>
</dbReference>
<accession>A0A1M6BC07</accession>
<keyword evidence="1" id="KW-0812">Transmembrane</keyword>
<keyword evidence="1" id="KW-0472">Membrane</keyword>
<name>A0A1M6BC07_9FLAO</name>
<proteinExistence type="predicted"/>
<dbReference type="AlphaFoldDB" id="A0A1M6BC07"/>
<keyword evidence="1" id="KW-1133">Transmembrane helix</keyword>
<evidence type="ECO:0000256" key="1">
    <source>
        <dbReference type="SAM" id="Phobius"/>
    </source>
</evidence>
<protein>
    <submittedName>
        <fullName evidence="2">Uncharacterized protein</fullName>
    </submittedName>
</protein>
<sequence length="77" mass="8987">MKTKIVLIVGFLLSFVPYLLIFSIPIYLLGVLILLNSKETKKIKIYWISITLFILALTYIILILYIEKMTGENFFNI</sequence>
<dbReference type="Proteomes" id="UP000184232">
    <property type="component" value="Unassembled WGS sequence"/>
</dbReference>
<evidence type="ECO:0000313" key="2">
    <source>
        <dbReference type="EMBL" id="SHI46270.1"/>
    </source>
</evidence>